<dbReference type="Pfam" id="PF07534">
    <property type="entry name" value="TLD"/>
    <property type="match status" value="1"/>
</dbReference>
<dbReference type="EMBL" id="LLXH01000335">
    <property type="protein sequence ID" value="PKC68385.1"/>
    <property type="molecule type" value="Genomic_DNA"/>
</dbReference>
<reference evidence="2 3" key="1">
    <citation type="submission" date="2017-10" db="EMBL/GenBank/DDBJ databases">
        <title>Extensive intraspecific genome diversity in a model arbuscular mycorrhizal fungus.</title>
        <authorList>
            <person name="Chen E.C.H."/>
            <person name="Morin E."/>
            <person name="Baudet D."/>
            <person name="Noel J."/>
            <person name="Ndikumana S."/>
            <person name="Charron P."/>
            <person name="St-Onge C."/>
            <person name="Giorgi J."/>
            <person name="Grigoriev I.V."/>
            <person name="Roux C."/>
            <person name="Martin F.M."/>
            <person name="Corradi N."/>
        </authorList>
    </citation>
    <scope>NUCLEOTIDE SEQUENCE [LARGE SCALE GENOMIC DNA]</scope>
    <source>
        <strain evidence="2 3">A1</strain>
    </source>
</reference>
<proteinExistence type="predicted"/>
<comment type="caution">
    <text evidence="2">The sequence shown here is derived from an EMBL/GenBank/DDBJ whole genome shotgun (WGS) entry which is preliminary data.</text>
</comment>
<dbReference type="VEuPathDB" id="FungiDB:RhiirA1_457301"/>
<accession>A0A2N0RYJ2</accession>
<dbReference type="AlphaFoldDB" id="A0A2N0RYJ2"/>
<evidence type="ECO:0000313" key="3">
    <source>
        <dbReference type="Proteomes" id="UP000232688"/>
    </source>
</evidence>
<dbReference type="InterPro" id="IPR006571">
    <property type="entry name" value="TLDc_dom"/>
</dbReference>
<evidence type="ECO:0000259" key="1">
    <source>
        <dbReference type="PROSITE" id="PS51886"/>
    </source>
</evidence>
<sequence length="136" mass="15841">MFHELCDNIPHTITFIKVKGTEEIIGGYNPLIWKSLDNKYGETKDSFIFSFKSKDNFKDPILSHVNLKNINRDLFYHARSGPAFNRDLYIGVEGPADNSKEYDFSICVKNIYEKEIRNTKDAFSIEDYEVFQIVKS</sequence>
<protein>
    <recommendedName>
        <fullName evidence="1">TLDc domain-containing protein</fullName>
    </recommendedName>
</protein>
<name>A0A2N0RYJ2_9GLOM</name>
<organism evidence="2 3">
    <name type="scientific">Rhizophagus irregularis</name>
    <dbReference type="NCBI Taxonomy" id="588596"/>
    <lineage>
        <taxon>Eukaryota</taxon>
        <taxon>Fungi</taxon>
        <taxon>Fungi incertae sedis</taxon>
        <taxon>Mucoromycota</taxon>
        <taxon>Glomeromycotina</taxon>
        <taxon>Glomeromycetes</taxon>
        <taxon>Glomerales</taxon>
        <taxon>Glomeraceae</taxon>
        <taxon>Rhizophagus</taxon>
    </lineage>
</organism>
<evidence type="ECO:0000313" key="2">
    <source>
        <dbReference type="EMBL" id="PKC68385.1"/>
    </source>
</evidence>
<gene>
    <name evidence="2" type="ORF">RhiirA1_457301</name>
</gene>
<feature type="domain" description="TLDc" evidence="1">
    <location>
        <begin position="1"/>
        <end position="134"/>
    </location>
</feature>
<dbReference type="PROSITE" id="PS51886">
    <property type="entry name" value="TLDC"/>
    <property type="match status" value="1"/>
</dbReference>
<reference evidence="2 3" key="2">
    <citation type="submission" date="2017-10" db="EMBL/GenBank/DDBJ databases">
        <title>Genome analyses suggest a sexual origin of heterokaryosis in a supposedly ancient asexual fungus.</title>
        <authorList>
            <person name="Corradi N."/>
            <person name="Sedzielewska K."/>
            <person name="Noel J."/>
            <person name="Charron P."/>
            <person name="Farinelli L."/>
            <person name="Marton T."/>
            <person name="Kruger M."/>
            <person name="Pelin A."/>
            <person name="Brachmann A."/>
            <person name="Corradi N."/>
        </authorList>
    </citation>
    <scope>NUCLEOTIDE SEQUENCE [LARGE SCALE GENOMIC DNA]</scope>
    <source>
        <strain evidence="2 3">A1</strain>
    </source>
</reference>
<dbReference type="Proteomes" id="UP000232688">
    <property type="component" value="Unassembled WGS sequence"/>
</dbReference>